<dbReference type="PANTHER" id="PTHR30482:SF17">
    <property type="entry name" value="ABC TRANSPORTER ATP-BINDING PROTEIN"/>
    <property type="match status" value="1"/>
</dbReference>
<evidence type="ECO:0000313" key="8">
    <source>
        <dbReference type="Proteomes" id="UP001528673"/>
    </source>
</evidence>
<evidence type="ECO:0000256" key="4">
    <source>
        <dbReference type="ARBA" id="ARBA00022989"/>
    </source>
</evidence>
<evidence type="ECO:0000256" key="3">
    <source>
        <dbReference type="ARBA" id="ARBA00022692"/>
    </source>
</evidence>
<comment type="caution">
    <text evidence="7">The sequence shown here is derived from an EMBL/GenBank/DDBJ whole genome shotgun (WGS) entry which is preliminary data.</text>
</comment>
<keyword evidence="2" id="KW-1003">Cell membrane</keyword>
<evidence type="ECO:0000256" key="6">
    <source>
        <dbReference type="SAM" id="Phobius"/>
    </source>
</evidence>
<keyword evidence="5 6" id="KW-0472">Membrane</keyword>
<dbReference type="Proteomes" id="UP001528673">
    <property type="component" value="Unassembled WGS sequence"/>
</dbReference>
<feature type="transmembrane region" description="Helical" evidence="6">
    <location>
        <begin position="86"/>
        <end position="106"/>
    </location>
</feature>
<dbReference type="CDD" id="cd06581">
    <property type="entry name" value="TM_PBP1_LivM_like"/>
    <property type="match status" value="1"/>
</dbReference>
<evidence type="ECO:0000256" key="1">
    <source>
        <dbReference type="ARBA" id="ARBA00004651"/>
    </source>
</evidence>
<dbReference type="Pfam" id="PF02653">
    <property type="entry name" value="BPD_transp_2"/>
    <property type="match status" value="1"/>
</dbReference>
<organism evidence="7 8">
    <name type="scientific">Curvibacter cyanobacteriorum</name>
    <dbReference type="NCBI Taxonomy" id="3026422"/>
    <lineage>
        <taxon>Bacteria</taxon>
        <taxon>Pseudomonadati</taxon>
        <taxon>Pseudomonadota</taxon>
        <taxon>Betaproteobacteria</taxon>
        <taxon>Burkholderiales</taxon>
        <taxon>Comamonadaceae</taxon>
        <taxon>Curvibacter</taxon>
    </lineage>
</organism>
<sequence length="330" mass="35079">MKFERCLPWLLCALLALFPLVAPSLGLDFYVSFVRRALILALAAASLNFILGFGGMAALGHAGFLGVGAYALVALADAGVESAWLLWPAAMVVAGAVAALIGLIALRTRGVYLIMSTLAFAQMLYYVAVSLRVYGGDDGYNLLARPSLGLGLDSADEATFYWVVLALVALVMAGLNRATHSRFGHALMGLRDNETRMRAMGYPVFRLMLVAFALSGALAGLAGALLVSHNAFVSPSVMHWTQSATLIVMVVIGGVGLRWGGPVGAVVWIGLEELVKQFTEYWHLPLGLLLIVIVFVAPRGLAGLFEAGRWPRRRAHSERAAADPAAGETP</sequence>
<dbReference type="EMBL" id="JAQSIP010000003">
    <property type="protein sequence ID" value="MDD0838703.1"/>
    <property type="molecule type" value="Genomic_DNA"/>
</dbReference>
<evidence type="ECO:0000256" key="2">
    <source>
        <dbReference type="ARBA" id="ARBA00022475"/>
    </source>
</evidence>
<dbReference type="RefSeq" id="WP_273950815.1">
    <property type="nucleotide sequence ID" value="NZ_JAQSIP010000003.1"/>
</dbReference>
<dbReference type="InterPro" id="IPR043428">
    <property type="entry name" value="LivM-like"/>
</dbReference>
<feature type="transmembrane region" description="Helical" evidence="6">
    <location>
        <begin position="281"/>
        <end position="301"/>
    </location>
</feature>
<proteinExistence type="predicted"/>
<feature type="transmembrane region" description="Helical" evidence="6">
    <location>
        <begin position="246"/>
        <end position="269"/>
    </location>
</feature>
<protein>
    <submittedName>
        <fullName evidence="7">Branched-chain amino acid ABC transporter permease</fullName>
    </submittedName>
</protein>
<reference evidence="7 8" key="1">
    <citation type="submission" date="2023-02" db="EMBL/GenBank/DDBJ databases">
        <title>Bacterial whole genomic sequence of Curvibacter sp. HBC61.</title>
        <authorList>
            <person name="Le V."/>
            <person name="Ko S.-R."/>
            <person name="Ahn C.-Y."/>
            <person name="Oh H.-M."/>
        </authorList>
    </citation>
    <scope>NUCLEOTIDE SEQUENCE [LARGE SCALE GENOMIC DNA]</scope>
    <source>
        <strain evidence="7 8">HBC61</strain>
    </source>
</reference>
<gene>
    <name evidence="7" type="ORF">PSQ40_08975</name>
</gene>
<comment type="subcellular location">
    <subcellularLocation>
        <location evidence="1">Cell membrane</location>
        <topology evidence="1">Multi-pass membrane protein</topology>
    </subcellularLocation>
</comment>
<keyword evidence="3 6" id="KW-0812">Transmembrane</keyword>
<name>A0ABT5N104_9BURK</name>
<accession>A0ABT5N104</accession>
<feature type="transmembrane region" description="Helical" evidence="6">
    <location>
        <begin position="199"/>
        <end position="226"/>
    </location>
</feature>
<keyword evidence="4 6" id="KW-1133">Transmembrane helix</keyword>
<dbReference type="InterPro" id="IPR001851">
    <property type="entry name" value="ABC_transp_permease"/>
</dbReference>
<keyword evidence="8" id="KW-1185">Reference proteome</keyword>
<evidence type="ECO:0000256" key="5">
    <source>
        <dbReference type="ARBA" id="ARBA00023136"/>
    </source>
</evidence>
<feature type="transmembrane region" description="Helical" evidence="6">
    <location>
        <begin position="159"/>
        <end position="178"/>
    </location>
</feature>
<dbReference type="PANTHER" id="PTHR30482">
    <property type="entry name" value="HIGH-AFFINITY BRANCHED-CHAIN AMINO ACID TRANSPORT SYSTEM PERMEASE"/>
    <property type="match status" value="1"/>
</dbReference>
<evidence type="ECO:0000313" key="7">
    <source>
        <dbReference type="EMBL" id="MDD0838703.1"/>
    </source>
</evidence>
<feature type="transmembrane region" description="Helical" evidence="6">
    <location>
        <begin position="113"/>
        <end position="134"/>
    </location>
</feature>